<dbReference type="GO" id="GO:0000287">
    <property type="term" value="F:magnesium ion binding"/>
    <property type="evidence" value="ECO:0007669"/>
    <property type="project" value="InterPro"/>
</dbReference>
<name>A0A6T9Y268_ALTMA</name>
<organism evidence="3 4">
    <name type="scientific">Alteromonas macleodii</name>
    <name type="common">Pseudoalteromonas macleodii</name>
    <dbReference type="NCBI Taxonomy" id="28108"/>
    <lineage>
        <taxon>Bacteria</taxon>
        <taxon>Pseudomonadati</taxon>
        <taxon>Pseudomonadota</taxon>
        <taxon>Gammaproteobacteria</taxon>
        <taxon>Alteromonadales</taxon>
        <taxon>Alteromonadaceae</taxon>
        <taxon>Alteromonas/Salinimonas group</taxon>
        <taxon>Alteromonas</taxon>
    </lineage>
</organism>
<dbReference type="AlphaFoldDB" id="A0A6T9Y268"/>
<evidence type="ECO:0000313" key="3">
    <source>
        <dbReference type="EMBL" id="CAB9495193.1"/>
    </source>
</evidence>
<protein>
    <recommendedName>
        <fullName evidence="2">4'-phosphopantetheinyl transferase domain-containing protein</fullName>
    </recommendedName>
</protein>
<gene>
    <name evidence="3" type="ORF">ALFOR1_40592</name>
</gene>
<dbReference type="InterPro" id="IPR008278">
    <property type="entry name" value="4-PPantetheinyl_Trfase_dom"/>
</dbReference>
<dbReference type="EMBL" id="LR812090">
    <property type="protein sequence ID" value="CAB9495193.1"/>
    <property type="molecule type" value="Genomic_DNA"/>
</dbReference>
<evidence type="ECO:0000259" key="2">
    <source>
        <dbReference type="Pfam" id="PF01648"/>
    </source>
</evidence>
<evidence type="ECO:0000313" key="4">
    <source>
        <dbReference type="Proteomes" id="UP000509458"/>
    </source>
</evidence>
<dbReference type="Gene3D" id="3.90.470.20">
    <property type="entry name" value="4'-phosphopantetheinyl transferase domain"/>
    <property type="match status" value="1"/>
</dbReference>
<sequence>MEEASKQLVCQVGGVRLDVHIADLNTPIAEPDAEATCLSMEEKEKYASYLNPRRKSEFLKSRYIIKRLFFGQDCGDLKNYTLKYCKVNKFSAIFDCFGNIAAKVAFSHSVNYLVFIFYQTPKFLGVDIEVFKSRKSLSDIRDEVFSDEDKDKLAECKLSVEKFYQFWTEKEAVAKLTAIPLIQICKVSSETLHEEYNISNFLTHDYALSVAIDREQH</sequence>
<dbReference type="InterPro" id="IPR037143">
    <property type="entry name" value="4-PPantetheinyl_Trfase_dom_sf"/>
</dbReference>
<dbReference type="Proteomes" id="UP000509458">
    <property type="component" value="Chromosome"/>
</dbReference>
<accession>A0A6T9Y268</accession>
<feature type="domain" description="4'-phosphopantetheinyl transferase" evidence="2">
    <location>
        <begin position="124"/>
        <end position="181"/>
    </location>
</feature>
<keyword evidence="1" id="KW-0808">Transferase</keyword>
<proteinExistence type="predicted"/>
<evidence type="ECO:0000256" key="1">
    <source>
        <dbReference type="ARBA" id="ARBA00022679"/>
    </source>
</evidence>
<dbReference type="Pfam" id="PF01648">
    <property type="entry name" value="ACPS"/>
    <property type="match status" value="1"/>
</dbReference>
<dbReference type="GO" id="GO:0008897">
    <property type="term" value="F:holo-[acyl-carrier-protein] synthase activity"/>
    <property type="evidence" value="ECO:0007669"/>
    <property type="project" value="InterPro"/>
</dbReference>
<dbReference type="RefSeq" id="WP_179984444.1">
    <property type="nucleotide sequence ID" value="NZ_LR812090.1"/>
</dbReference>
<dbReference type="SUPFAM" id="SSF56214">
    <property type="entry name" value="4'-phosphopantetheinyl transferase"/>
    <property type="match status" value="2"/>
</dbReference>
<reference evidence="3 4" key="1">
    <citation type="submission" date="2020-06" db="EMBL/GenBank/DDBJ databases">
        <authorList>
            <person name="Duchaud E."/>
        </authorList>
    </citation>
    <scope>NUCLEOTIDE SEQUENCE [LARGE SCALE GENOMIC DNA]</scope>
    <source>
        <strain evidence="3">Alteromonas fortis</strain>
    </source>
</reference>